<dbReference type="PANTHER" id="PTHR27005">
    <property type="entry name" value="WALL-ASSOCIATED RECEPTOR KINASE-LIKE 21"/>
    <property type="match status" value="1"/>
</dbReference>
<keyword evidence="5" id="KW-0675">Receptor</keyword>
<dbReference type="PROSITE" id="PS00107">
    <property type="entry name" value="PROTEIN_KINASE_ATP"/>
    <property type="match status" value="1"/>
</dbReference>
<feature type="domain" description="Protein kinase" evidence="4">
    <location>
        <begin position="403"/>
        <end position="469"/>
    </location>
</feature>
<keyword evidence="5" id="KW-0418">Kinase</keyword>
<dbReference type="PROSITE" id="PS50011">
    <property type="entry name" value="PROTEIN_KINASE_DOM"/>
    <property type="match status" value="1"/>
</dbReference>
<name>A0A443N7W9_9MAGN</name>
<dbReference type="Gene3D" id="3.30.200.20">
    <property type="entry name" value="Phosphorylase Kinase, domain 1"/>
    <property type="match status" value="1"/>
</dbReference>
<dbReference type="Proteomes" id="UP000283530">
    <property type="component" value="Unassembled WGS sequence"/>
</dbReference>
<dbReference type="Gene3D" id="1.10.510.10">
    <property type="entry name" value="Transferase(Phosphotransferase) domain 1"/>
    <property type="match status" value="1"/>
</dbReference>
<sequence length="469" mass="52193">MKENQLFEILEERVRSEGSKEKLLAIARLAMRCLNIKGEDRPTMKEVAVDLQGLRGFQGHPWDNEKEIERLFSETSQGCVEDALFLWFLLSTTISSSSSSTSSSSMNSNCQKTCFNISIPYPFGMGQDPTCYRNEAFYVTCLDSFTPPKALVGDLHVRGMDCYSKSGNQTYNQRGGFYVSQPGLSGYLTGFGSSPHTFSNTRNKLTSIGCDTMAYLKGTRHGGNNGTFKTGCVSSCSDTATLELAAASPPSQKVSKDFEVDIESSSNHTRVWSFNQCSYAFVVDQDFNLNFTASDLFKTNFRDRNEDEEVPVVVDWVAALNETCQEATRKKLDYAWLSENSDCYNTSTNGPGYRRKYSPGYEGNPCVHGGCQGLLLQQKICSRKGNTFKIFTIEELKRATNNYNSNIVVGHGGYGIVYKGILPNNKIIAIKKSKLLDGSQIEQFINELDILSQTNHRNVVKLLGCCLED</sequence>
<evidence type="ECO:0000259" key="4">
    <source>
        <dbReference type="PROSITE" id="PS50011"/>
    </source>
</evidence>
<dbReference type="EMBL" id="QPKB01000001">
    <property type="protein sequence ID" value="RWR74576.1"/>
    <property type="molecule type" value="Genomic_DNA"/>
</dbReference>
<dbReference type="GO" id="GO:0007166">
    <property type="term" value="P:cell surface receptor signaling pathway"/>
    <property type="evidence" value="ECO:0007669"/>
    <property type="project" value="InterPro"/>
</dbReference>
<protein>
    <submittedName>
        <fullName evidence="5">Wall-associated receptor kinase 5-like protein</fullName>
    </submittedName>
</protein>
<evidence type="ECO:0000256" key="3">
    <source>
        <dbReference type="PROSITE-ProRule" id="PRU10141"/>
    </source>
</evidence>
<proteinExistence type="predicted"/>
<dbReference type="GO" id="GO:0004674">
    <property type="term" value="F:protein serine/threonine kinase activity"/>
    <property type="evidence" value="ECO:0007669"/>
    <property type="project" value="TreeGrafter"/>
</dbReference>
<dbReference type="Pfam" id="PF07714">
    <property type="entry name" value="PK_Tyr_Ser-Thr"/>
    <property type="match status" value="1"/>
</dbReference>
<dbReference type="AlphaFoldDB" id="A0A443N7W9"/>
<evidence type="ECO:0000313" key="6">
    <source>
        <dbReference type="Proteomes" id="UP000283530"/>
    </source>
</evidence>
<comment type="caution">
    <text evidence="5">The sequence shown here is derived from an EMBL/GenBank/DDBJ whole genome shotgun (WGS) entry which is preliminary data.</text>
</comment>
<evidence type="ECO:0000313" key="5">
    <source>
        <dbReference type="EMBL" id="RWR74576.1"/>
    </source>
</evidence>
<dbReference type="SUPFAM" id="SSF56112">
    <property type="entry name" value="Protein kinase-like (PK-like)"/>
    <property type="match status" value="1"/>
</dbReference>
<keyword evidence="1 3" id="KW-0547">Nucleotide-binding</keyword>
<accession>A0A443N7W9</accession>
<keyword evidence="5" id="KW-0808">Transferase</keyword>
<keyword evidence="6" id="KW-1185">Reference proteome</keyword>
<dbReference type="InterPro" id="IPR045274">
    <property type="entry name" value="WAK-like"/>
</dbReference>
<dbReference type="PANTHER" id="PTHR27005:SF492">
    <property type="entry name" value="LOW QUALITY PROTEIN: WALL-ASSOCIATED RECEPTOR KINASE-LIKE 1"/>
    <property type="match status" value="1"/>
</dbReference>
<feature type="binding site" evidence="3">
    <location>
        <position position="432"/>
    </location>
    <ligand>
        <name>ATP</name>
        <dbReference type="ChEBI" id="CHEBI:30616"/>
    </ligand>
</feature>
<gene>
    <name evidence="5" type="ORF">CKAN_00291100</name>
</gene>
<dbReference type="GO" id="GO:0005524">
    <property type="term" value="F:ATP binding"/>
    <property type="evidence" value="ECO:0007669"/>
    <property type="project" value="UniProtKB-UniRule"/>
</dbReference>
<keyword evidence="2 3" id="KW-0067">ATP-binding</keyword>
<dbReference type="InterPro" id="IPR000719">
    <property type="entry name" value="Prot_kinase_dom"/>
</dbReference>
<evidence type="ECO:0000256" key="1">
    <source>
        <dbReference type="ARBA" id="ARBA00022741"/>
    </source>
</evidence>
<dbReference type="OrthoDB" id="4062651at2759"/>
<dbReference type="InterPro" id="IPR011009">
    <property type="entry name" value="Kinase-like_dom_sf"/>
</dbReference>
<dbReference type="InterPro" id="IPR001245">
    <property type="entry name" value="Ser-Thr/Tyr_kinase_cat_dom"/>
</dbReference>
<evidence type="ECO:0000256" key="2">
    <source>
        <dbReference type="ARBA" id="ARBA00022840"/>
    </source>
</evidence>
<organism evidence="5 6">
    <name type="scientific">Cinnamomum micranthum f. kanehirae</name>
    <dbReference type="NCBI Taxonomy" id="337451"/>
    <lineage>
        <taxon>Eukaryota</taxon>
        <taxon>Viridiplantae</taxon>
        <taxon>Streptophyta</taxon>
        <taxon>Embryophyta</taxon>
        <taxon>Tracheophyta</taxon>
        <taxon>Spermatophyta</taxon>
        <taxon>Magnoliopsida</taxon>
        <taxon>Magnoliidae</taxon>
        <taxon>Laurales</taxon>
        <taxon>Lauraceae</taxon>
        <taxon>Cinnamomum</taxon>
    </lineage>
</organism>
<dbReference type="InterPro" id="IPR017441">
    <property type="entry name" value="Protein_kinase_ATP_BS"/>
</dbReference>
<reference evidence="5 6" key="1">
    <citation type="journal article" date="2019" name="Nat. Plants">
        <title>Stout camphor tree genome fills gaps in understanding of flowering plant genome evolution.</title>
        <authorList>
            <person name="Chaw S.M."/>
            <person name="Liu Y.C."/>
            <person name="Wu Y.W."/>
            <person name="Wang H.Y."/>
            <person name="Lin C.I."/>
            <person name="Wu C.S."/>
            <person name="Ke H.M."/>
            <person name="Chang L.Y."/>
            <person name="Hsu C.Y."/>
            <person name="Yang H.T."/>
            <person name="Sudianto E."/>
            <person name="Hsu M.H."/>
            <person name="Wu K.P."/>
            <person name="Wang L.N."/>
            <person name="Leebens-Mack J.H."/>
            <person name="Tsai I.J."/>
        </authorList>
    </citation>
    <scope>NUCLEOTIDE SEQUENCE [LARGE SCALE GENOMIC DNA]</scope>
    <source>
        <strain evidence="6">cv. Chaw 1501</strain>
        <tissue evidence="5">Young leaves</tissue>
    </source>
</reference>
<dbReference type="GO" id="GO:0005886">
    <property type="term" value="C:plasma membrane"/>
    <property type="evidence" value="ECO:0007669"/>
    <property type="project" value="TreeGrafter"/>
</dbReference>